<dbReference type="InterPro" id="IPR025361">
    <property type="entry name" value="DUF4265"/>
</dbReference>
<dbReference type="RefSeq" id="WP_139978519.1">
    <property type="nucleotide sequence ID" value="NZ_CP041046.1"/>
</dbReference>
<dbReference type="OrthoDB" id="6563561at2"/>
<dbReference type="KEGG" id="lpy:FIV34_00300"/>
<dbReference type="Proteomes" id="UP000316093">
    <property type="component" value="Chromosome"/>
</dbReference>
<reference evidence="1 2" key="1">
    <citation type="submission" date="2019-06" db="EMBL/GenBank/DDBJ databases">
        <title>A complete genome sequence for Luteibacter pinisoli MAH-14.</title>
        <authorList>
            <person name="Baltrus D.A."/>
        </authorList>
    </citation>
    <scope>NUCLEOTIDE SEQUENCE [LARGE SCALE GENOMIC DNA]</scope>
    <source>
        <strain evidence="1 2">MAH-14</strain>
    </source>
</reference>
<evidence type="ECO:0000313" key="2">
    <source>
        <dbReference type="Proteomes" id="UP000316093"/>
    </source>
</evidence>
<dbReference type="Pfam" id="PF14085">
    <property type="entry name" value="DUF4265"/>
    <property type="match status" value="1"/>
</dbReference>
<organism evidence="1 2">
    <name type="scientific">Luteibacter pinisoli</name>
    <dbReference type="NCBI Taxonomy" id="2589080"/>
    <lineage>
        <taxon>Bacteria</taxon>
        <taxon>Pseudomonadati</taxon>
        <taxon>Pseudomonadota</taxon>
        <taxon>Gammaproteobacteria</taxon>
        <taxon>Lysobacterales</taxon>
        <taxon>Rhodanobacteraceae</taxon>
        <taxon>Luteibacter</taxon>
    </lineage>
</organism>
<accession>A0A4Y5YZ75</accession>
<name>A0A4Y5YZ75_9GAMM</name>
<gene>
    <name evidence="1" type="ORF">FIV34_00300</name>
</gene>
<dbReference type="EMBL" id="CP041046">
    <property type="protein sequence ID" value="QDE37745.1"/>
    <property type="molecule type" value="Genomic_DNA"/>
</dbReference>
<sequence length="147" mass="16312">MEDRVKVFLHIEQDDDGYPGIGSESVWALPGPMEGFFTLDNIPFFATDANIGDVVSVDAREGVLWLRHVARETPCSLMRIVLFFADEKDRIARDLLNLGCQIECWADRKLIAASVPNSAVPNVQVFLGGEAAKGVLDYEEPILRFGD</sequence>
<evidence type="ECO:0000313" key="1">
    <source>
        <dbReference type="EMBL" id="QDE37745.1"/>
    </source>
</evidence>
<proteinExistence type="predicted"/>
<keyword evidence="2" id="KW-1185">Reference proteome</keyword>
<dbReference type="AlphaFoldDB" id="A0A4Y5YZ75"/>
<protein>
    <submittedName>
        <fullName evidence="1">DUF4265 domain-containing protein</fullName>
    </submittedName>
</protein>